<dbReference type="SUPFAM" id="SSF52091">
    <property type="entry name" value="SpoIIaa-like"/>
    <property type="match status" value="1"/>
</dbReference>
<dbReference type="CDD" id="cd07041">
    <property type="entry name" value="STAS_RsbR_RsbS_like"/>
    <property type="match status" value="1"/>
</dbReference>
<dbReference type="KEGG" id="ccro:CMC5_016330"/>
<keyword evidence="1" id="KW-0597">Phosphoprotein</keyword>
<keyword evidence="4" id="KW-1185">Reference proteome</keyword>
<dbReference type="EMBL" id="CP012159">
    <property type="protein sequence ID" value="AKT37492.1"/>
    <property type="molecule type" value="Genomic_DNA"/>
</dbReference>
<dbReference type="PROSITE" id="PS50801">
    <property type="entry name" value="STAS"/>
    <property type="match status" value="1"/>
</dbReference>
<accession>A0A0K1E9Y0</accession>
<evidence type="ECO:0000256" key="1">
    <source>
        <dbReference type="ARBA" id="ARBA00022553"/>
    </source>
</evidence>
<sequence>MNLHQRLAALQPLGTPMWVYDAAACRIPWANRNGLAFWRAATPEELYQRDFSNLSDAERTRQRVNQEATLKGEVLVQEMTLFPGGAAVRIRCILSAIHLDDGHPAVLCEAHPKDDVDPVQLRGVEALRHTSVIVALVTASGAVLMQNPASQRVFDVSETIDAWFTDPGVLQRLKQATAGGQTFRDEVEAETREGTRWCLMEARPTKDPATGKPAVLVQMLDVTARRERDEMIQQQRMEILALSAPILDVGQNSLVMPVIGELDSARSAQITETLLSSIVERRAQNVILDFTGASGISVPHLLALVRALTLLGARPILSGVRAPLARELVEEEATLEGVQILRNLHQAMAACAATPRARPPTRPPR</sequence>
<dbReference type="Pfam" id="PF01740">
    <property type="entry name" value="STAS"/>
    <property type="match status" value="1"/>
</dbReference>
<dbReference type="Proteomes" id="UP000067626">
    <property type="component" value="Chromosome"/>
</dbReference>
<dbReference type="SUPFAM" id="SSF55785">
    <property type="entry name" value="PYP-like sensor domain (PAS domain)"/>
    <property type="match status" value="1"/>
</dbReference>
<evidence type="ECO:0000313" key="3">
    <source>
        <dbReference type="EMBL" id="AKT37492.1"/>
    </source>
</evidence>
<dbReference type="InterPro" id="IPR051932">
    <property type="entry name" value="Bact_StressResp_Reg"/>
</dbReference>
<organism evidence="3 4">
    <name type="scientific">Chondromyces crocatus</name>
    <dbReference type="NCBI Taxonomy" id="52"/>
    <lineage>
        <taxon>Bacteria</taxon>
        <taxon>Pseudomonadati</taxon>
        <taxon>Myxococcota</taxon>
        <taxon>Polyangia</taxon>
        <taxon>Polyangiales</taxon>
        <taxon>Polyangiaceae</taxon>
        <taxon>Chondromyces</taxon>
    </lineage>
</organism>
<reference evidence="3 4" key="1">
    <citation type="submission" date="2015-07" db="EMBL/GenBank/DDBJ databases">
        <title>Genome analysis of myxobacterium Chondromyces crocatus Cm c5 reveals a high potential for natural compound synthesis and the genetic basis for the loss of fruiting body formation.</title>
        <authorList>
            <person name="Zaburannyi N."/>
            <person name="Bunk B."/>
            <person name="Maier J."/>
            <person name="Overmann J."/>
            <person name="Mueller R."/>
        </authorList>
    </citation>
    <scope>NUCLEOTIDE SEQUENCE [LARGE SCALE GENOMIC DNA]</scope>
    <source>
        <strain evidence="3 4">Cm c5</strain>
    </source>
</reference>
<gene>
    <name evidence="3" type="ORF">CMC5_016330</name>
</gene>
<proteinExistence type="predicted"/>
<name>A0A0K1E9Y0_CHOCO</name>
<dbReference type="PANTHER" id="PTHR33745:SF3">
    <property type="entry name" value="RSBT CO-ANTAGONIST PROTEIN RSBRC"/>
    <property type="match status" value="1"/>
</dbReference>
<feature type="domain" description="STAS" evidence="2">
    <location>
        <begin position="243"/>
        <end position="351"/>
    </location>
</feature>
<dbReference type="Gene3D" id="3.30.450.20">
    <property type="entry name" value="PAS domain"/>
    <property type="match status" value="1"/>
</dbReference>
<evidence type="ECO:0000259" key="2">
    <source>
        <dbReference type="PROSITE" id="PS50801"/>
    </source>
</evidence>
<evidence type="ECO:0000313" key="4">
    <source>
        <dbReference type="Proteomes" id="UP000067626"/>
    </source>
</evidence>
<dbReference type="STRING" id="52.CMC5_016330"/>
<dbReference type="InterPro" id="IPR036513">
    <property type="entry name" value="STAS_dom_sf"/>
</dbReference>
<dbReference type="InterPro" id="IPR035965">
    <property type="entry name" value="PAS-like_dom_sf"/>
</dbReference>
<dbReference type="PANTHER" id="PTHR33745">
    <property type="entry name" value="RSBT ANTAGONIST PROTEIN RSBS-RELATED"/>
    <property type="match status" value="1"/>
</dbReference>
<dbReference type="AlphaFoldDB" id="A0A0K1E9Y0"/>
<protein>
    <submittedName>
        <fullName evidence="3">Anti-anti sigma factor protein</fullName>
    </submittedName>
</protein>
<dbReference type="RefSeq" id="WP_342673938.1">
    <property type="nucleotide sequence ID" value="NZ_CP012159.1"/>
</dbReference>
<dbReference type="InterPro" id="IPR002645">
    <property type="entry name" value="STAS_dom"/>
</dbReference>
<dbReference type="Gene3D" id="3.30.750.24">
    <property type="entry name" value="STAS domain"/>
    <property type="match status" value="1"/>
</dbReference>